<dbReference type="PANTHER" id="PTHR42985">
    <property type="entry name" value="SODIUM-COUPLED MONOCARBOXYLATE TRANSPORTER"/>
    <property type="match status" value="1"/>
</dbReference>
<dbReference type="PANTHER" id="PTHR42985:SF40">
    <property type="entry name" value="LD47995P-RELATED"/>
    <property type="match status" value="1"/>
</dbReference>
<keyword evidence="7" id="KW-0915">Sodium</keyword>
<evidence type="ECO:0000313" key="15">
    <source>
        <dbReference type="Proteomes" id="UP001321473"/>
    </source>
</evidence>
<feature type="transmembrane region" description="Helical" evidence="13">
    <location>
        <begin position="209"/>
        <end position="233"/>
    </location>
</feature>
<evidence type="ECO:0000256" key="4">
    <source>
        <dbReference type="ARBA" id="ARBA00022475"/>
    </source>
</evidence>
<evidence type="ECO:0000256" key="13">
    <source>
        <dbReference type="SAM" id="Phobius"/>
    </source>
</evidence>
<dbReference type="AlphaFoldDB" id="A0AAQ4F564"/>
<evidence type="ECO:0000256" key="9">
    <source>
        <dbReference type="ARBA" id="ARBA00023136"/>
    </source>
</evidence>
<evidence type="ECO:0000313" key="14">
    <source>
        <dbReference type="EMBL" id="KAK8781855.1"/>
    </source>
</evidence>
<evidence type="ECO:0000256" key="12">
    <source>
        <dbReference type="SAM" id="MobiDB-lite"/>
    </source>
</evidence>
<evidence type="ECO:0000256" key="1">
    <source>
        <dbReference type="ARBA" id="ARBA00004651"/>
    </source>
</evidence>
<keyword evidence="5 13" id="KW-0812">Transmembrane</keyword>
<dbReference type="Proteomes" id="UP001321473">
    <property type="component" value="Unassembled WGS sequence"/>
</dbReference>
<keyword evidence="8" id="KW-0406">Ion transport</keyword>
<dbReference type="GO" id="GO:0005886">
    <property type="term" value="C:plasma membrane"/>
    <property type="evidence" value="ECO:0007669"/>
    <property type="project" value="UniProtKB-SubCell"/>
</dbReference>
<evidence type="ECO:0000256" key="7">
    <source>
        <dbReference type="ARBA" id="ARBA00023053"/>
    </source>
</evidence>
<evidence type="ECO:0008006" key="16">
    <source>
        <dbReference type="Google" id="ProtNLM"/>
    </source>
</evidence>
<feature type="transmembrane region" description="Helical" evidence="13">
    <location>
        <begin position="111"/>
        <end position="135"/>
    </location>
</feature>
<comment type="subcellular location">
    <subcellularLocation>
        <location evidence="1">Cell membrane</location>
        <topology evidence="1">Multi-pass membrane protein</topology>
    </subcellularLocation>
</comment>
<feature type="transmembrane region" description="Helical" evidence="13">
    <location>
        <begin position="54"/>
        <end position="73"/>
    </location>
</feature>
<evidence type="ECO:0000256" key="3">
    <source>
        <dbReference type="ARBA" id="ARBA00022448"/>
    </source>
</evidence>
<evidence type="ECO:0000256" key="11">
    <source>
        <dbReference type="RuleBase" id="RU362091"/>
    </source>
</evidence>
<dbReference type="InterPro" id="IPR001734">
    <property type="entry name" value="Na/solute_symporter"/>
</dbReference>
<proteinExistence type="inferred from homology"/>
<keyword evidence="3" id="KW-0813">Transport</keyword>
<keyword evidence="10" id="KW-0739">Sodium transport</keyword>
<evidence type="ECO:0000256" key="6">
    <source>
        <dbReference type="ARBA" id="ARBA00022989"/>
    </source>
</evidence>
<comment type="caution">
    <text evidence="14">The sequence shown here is derived from an EMBL/GenBank/DDBJ whole genome shotgun (WGS) entry which is preliminary data.</text>
</comment>
<dbReference type="GO" id="GO:0015293">
    <property type="term" value="F:symporter activity"/>
    <property type="evidence" value="ECO:0007669"/>
    <property type="project" value="TreeGrafter"/>
</dbReference>
<dbReference type="InterPro" id="IPR051163">
    <property type="entry name" value="Sodium:Solute_Symporter_SSF"/>
</dbReference>
<dbReference type="PROSITE" id="PS50283">
    <property type="entry name" value="NA_SOLUT_SYMP_3"/>
    <property type="match status" value="1"/>
</dbReference>
<dbReference type="GO" id="GO:0006814">
    <property type="term" value="P:sodium ion transport"/>
    <property type="evidence" value="ECO:0007669"/>
    <property type="project" value="UniProtKB-KW"/>
</dbReference>
<dbReference type="EMBL" id="JARKHS020007257">
    <property type="protein sequence ID" value="KAK8781855.1"/>
    <property type="molecule type" value="Genomic_DNA"/>
</dbReference>
<protein>
    <recommendedName>
        <fullName evidence="16">Sodium/solute symporter</fullName>
    </recommendedName>
</protein>
<dbReference type="Gene3D" id="1.20.1730.10">
    <property type="entry name" value="Sodium/glucose cotransporter"/>
    <property type="match status" value="1"/>
</dbReference>
<reference evidence="14 15" key="1">
    <citation type="journal article" date="2023" name="Arcadia Sci">
        <title>De novo assembly of a long-read Amblyomma americanum tick genome.</title>
        <authorList>
            <person name="Chou S."/>
            <person name="Poskanzer K.E."/>
            <person name="Rollins M."/>
            <person name="Thuy-Boun P.S."/>
        </authorList>
    </citation>
    <scope>NUCLEOTIDE SEQUENCE [LARGE SCALE GENOMIC DNA]</scope>
    <source>
        <strain evidence="14">F_SG_1</strain>
        <tissue evidence="14">Salivary glands</tissue>
    </source>
</reference>
<dbReference type="Pfam" id="PF00474">
    <property type="entry name" value="SSF"/>
    <property type="match status" value="1"/>
</dbReference>
<feature type="transmembrane region" description="Helical" evidence="13">
    <location>
        <begin position="142"/>
        <end position="163"/>
    </location>
</feature>
<gene>
    <name evidence="14" type="ORF">V5799_016806</name>
</gene>
<accession>A0AAQ4F564</accession>
<feature type="compositionally biased region" description="Polar residues" evidence="12">
    <location>
        <begin position="368"/>
        <end position="380"/>
    </location>
</feature>
<keyword evidence="4" id="KW-1003">Cell membrane</keyword>
<sequence length="380" mass="40865">MIYARYATCDPLLTKRIDTPDQLLPYFVMDVLAHRTGVAGVFVTGIFMASLSSVSSAINALATVFYVDVIAVLRPDIKESTGSHIMVGLGVFFGMVSIALVAVAMNLGDVLAAQSAINSGIGGPLLGLFSMGMFIPHVSSKGAMLGLLTSLGIALWICIGSLVNPTVYPAPPLSVDGCPTLYRNVTNSSKPYVDPVLVDEPEGIYALSYLWQSLVAFLISFAVGIPASFYATANDPKTMNPKLICPIVDILFPYLPERYRRPFRFKLGQNYRGPATPRPSLSQGKSWPQANITIAALPVDPESKIIGLNVSRIQALTEQLYPEQPYPPVKPLRSPRSTPPDPGASPTGVVCHQEPPFSFPATRRRNSSNRGGTHGSSSRL</sequence>
<feature type="transmembrane region" description="Helical" evidence="13">
    <location>
        <begin position="85"/>
        <end position="105"/>
    </location>
</feature>
<feature type="region of interest" description="Disordered" evidence="12">
    <location>
        <begin position="322"/>
        <end position="380"/>
    </location>
</feature>
<name>A0AAQ4F564_AMBAM</name>
<evidence type="ECO:0000256" key="8">
    <source>
        <dbReference type="ARBA" id="ARBA00023065"/>
    </source>
</evidence>
<evidence type="ECO:0000256" key="10">
    <source>
        <dbReference type="ARBA" id="ARBA00023201"/>
    </source>
</evidence>
<evidence type="ECO:0000256" key="5">
    <source>
        <dbReference type="ARBA" id="ARBA00022692"/>
    </source>
</evidence>
<feature type="transmembrane region" description="Helical" evidence="13">
    <location>
        <begin position="23"/>
        <end position="48"/>
    </location>
</feature>
<keyword evidence="15" id="KW-1185">Reference proteome</keyword>
<organism evidence="14 15">
    <name type="scientific">Amblyomma americanum</name>
    <name type="common">Lone star tick</name>
    <dbReference type="NCBI Taxonomy" id="6943"/>
    <lineage>
        <taxon>Eukaryota</taxon>
        <taxon>Metazoa</taxon>
        <taxon>Ecdysozoa</taxon>
        <taxon>Arthropoda</taxon>
        <taxon>Chelicerata</taxon>
        <taxon>Arachnida</taxon>
        <taxon>Acari</taxon>
        <taxon>Parasitiformes</taxon>
        <taxon>Ixodida</taxon>
        <taxon>Ixodoidea</taxon>
        <taxon>Ixodidae</taxon>
        <taxon>Amblyomminae</taxon>
        <taxon>Amblyomma</taxon>
    </lineage>
</organism>
<keyword evidence="6 13" id="KW-1133">Transmembrane helix</keyword>
<keyword evidence="9 13" id="KW-0472">Membrane</keyword>
<dbReference type="InterPro" id="IPR038377">
    <property type="entry name" value="Na/Glc_symporter_sf"/>
</dbReference>
<evidence type="ECO:0000256" key="2">
    <source>
        <dbReference type="ARBA" id="ARBA00006434"/>
    </source>
</evidence>
<comment type="similarity">
    <text evidence="2 11">Belongs to the sodium:solute symporter (SSF) (TC 2.A.21) family.</text>
</comment>